<feature type="transmembrane region" description="Helical" evidence="7">
    <location>
        <begin position="142"/>
        <end position="158"/>
    </location>
</feature>
<keyword evidence="6 7" id="KW-0472">Membrane</keyword>
<name>A0AA50DJS3_9GAMM</name>
<reference evidence="9 10" key="1">
    <citation type="submission" date="2023-07" db="EMBL/GenBank/DDBJ databases">
        <title>Pathogenic bacteria of pear tree diseases.</title>
        <authorList>
            <person name="Zhang Z."/>
            <person name="He L."/>
            <person name="Huang R."/>
        </authorList>
    </citation>
    <scope>NUCLEOTIDE SEQUENCE [LARGE SCALE GENOMIC DNA]</scope>
    <source>
        <strain evidence="9 10">DE2</strain>
    </source>
</reference>
<keyword evidence="5 7" id="KW-1133">Transmembrane helix</keyword>
<feature type="transmembrane region" description="Helical" evidence="7">
    <location>
        <begin position="256"/>
        <end position="274"/>
    </location>
</feature>
<evidence type="ECO:0000256" key="1">
    <source>
        <dbReference type="ARBA" id="ARBA00004651"/>
    </source>
</evidence>
<feature type="transmembrane region" description="Helical" evidence="7">
    <location>
        <begin position="118"/>
        <end position="135"/>
    </location>
</feature>
<proteinExistence type="inferred from homology"/>
<dbReference type="EMBL" id="CP132353">
    <property type="protein sequence ID" value="WLS78227.1"/>
    <property type="molecule type" value="Genomic_DNA"/>
</dbReference>
<comment type="subcellular location">
    <subcellularLocation>
        <location evidence="1">Cell membrane</location>
        <topology evidence="1">Multi-pass membrane protein</topology>
    </subcellularLocation>
</comment>
<evidence type="ECO:0000313" key="9">
    <source>
        <dbReference type="EMBL" id="WLS78227.1"/>
    </source>
</evidence>
<feature type="transmembrane region" description="Helical" evidence="7">
    <location>
        <begin position="50"/>
        <end position="68"/>
    </location>
</feature>
<comment type="similarity">
    <text evidence="2">Belongs to the acyltransferase 3 family.</text>
</comment>
<evidence type="ECO:0000256" key="5">
    <source>
        <dbReference type="ARBA" id="ARBA00022989"/>
    </source>
</evidence>
<organism evidence="9 10">
    <name type="scientific">Erwinia pyri</name>
    <dbReference type="NCBI Taxonomy" id="3062598"/>
    <lineage>
        <taxon>Bacteria</taxon>
        <taxon>Pseudomonadati</taxon>
        <taxon>Pseudomonadota</taxon>
        <taxon>Gammaproteobacteria</taxon>
        <taxon>Enterobacterales</taxon>
        <taxon>Erwiniaceae</taxon>
        <taxon>Erwinia</taxon>
    </lineage>
</organism>
<dbReference type="GO" id="GO:0009246">
    <property type="term" value="P:enterobacterial common antigen biosynthetic process"/>
    <property type="evidence" value="ECO:0007669"/>
    <property type="project" value="TreeGrafter"/>
</dbReference>
<evidence type="ECO:0000313" key="10">
    <source>
        <dbReference type="Proteomes" id="UP001228139"/>
    </source>
</evidence>
<evidence type="ECO:0000256" key="7">
    <source>
        <dbReference type="SAM" id="Phobius"/>
    </source>
</evidence>
<dbReference type="GO" id="GO:0016413">
    <property type="term" value="F:O-acetyltransferase activity"/>
    <property type="evidence" value="ECO:0007669"/>
    <property type="project" value="TreeGrafter"/>
</dbReference>
<dbReference type="EC" id="2.3.1.-" evidence="9"/>
<evidence type="ECO:0000256" key="4">
    <source>
        <dbReference type="ARBA" id="ARBA00022692"/>
    </source>
</evidence>
<gene>
    <name evidence="9" type="ORF">Q3V30_17445</name>
</gene>
<dbReference type="PANTHER" id="PTHR40074:SF2">
    <property type="entry name" value="O-ACETYLTRANSFERASE WECH"/>
    <property type="match status" value="1"/>
</dbReference>
<dbReference type="KEGG" id="epi:Q3V30_17445"/>
<feature type="transmembrane region" description="Helical" evidence="7">
    <location>
        <begin position="80"/>
        <end position="98"/>
    </location>
</feature>
<dbReference type="InterPro" id="IPR002656">
    <property type="entry name" value="Acyl_transf_3_dom"/>
</dbReference>
<accession>A0AA50DJS3</accession>
<protein>
    <submittedName>
        <fullName evidence="9">Acyltransferase</fullName>
        <ecNumber evidence="9">2.3.1.-</ecNumber>
    </submittedName>
</protein>
<feature type="transmembrane region" description="Helical" evidence="7">
    <location>
        <begin position="294"/>
        <end position="313"/>
    </location>
</feature>
<dbReference type="RefSeq" id="WP_306207877.1">
    <property type="nucleotide sequence ID" value="NZ_CP132353.1"/>
</dbReference>
<sequence>MNRLTWVDNLRGMSVLAVIFLHSTIAVNGNAGHLTVVTDVVNHLLEPVRLGLMFFVSGLFVESGLRKGLDLFVKNKVKSILYPFIIWVGIYGGLKLLFNSVSNNPQSPLNIVLSHLSGGGDITWFLHSLFIFFLVIPWVRRIPFYIVIPVALILSYTLPEIPAGSLFSSFDNGHINRSFYLFPFFYLGDLLVHRQVDIPGIVSKKMVLLPSALCFIALSSVNFLSESGMEWQLMAPLALCSIPLFIFVALHTNVKLVHFVGVNSIVFYLSHYLAIQVFAKAVKFTSEKMVINDLKFVAAFLCALLLPLSICWLRRRGMLNFLFTLKKTPKNTATLAH</sequence>
<feature type="transmembrane region" description="Helical" evidence="7">
    <location>
        <begin position="231"/>
        <end position="249"/>
    </location>
</feature>
<evidence type="ECO:0000256" key="6">
    <source>
        <dbReference type="ARBA" id="ARBA00023136"/>
    </source>
</evidence>
<keyword evidence="9" id="KW-0808">Transferase</keyword>
<evidence type="ECO:0000256" key="3">
    <source>
        <dbReference type="ARBA" id="ARBA00022475"/>
    </source>
</evidence>
<keyword evidence="3" id="KW-1003">Cell membrane</keyword>
<feature type="domain" description="Acyltransferase 3" evidence="8">
    <location>
        <begin position="5"/>
        <end position="313"/>
    </location>
</feature>
<evidence type="ECO:0000259" key="8">
    <source>
        <dbReference type="Pfam" id="PF01757"/>
    </source>
</evidence>
<dbReference type="Pfam" id="PF01757">
    <property type="entry name" value="Acyl_transf_3"/>
    <property type="match status" value="1"/>
</dbReference>
<dbReference type="GO" id="GO:0005886">
    <property type="term" value="C:plasma membrane"/>
    <property type="evidence" value="ECO:0007669"/>
    <property type="project" value="UniProtKB-SubCell"/>
</dbReference>
<keyword evidence="4 7" id="KW-0812">Transmembrane</keyword>
<dbReference type="AlphaFoldDB" id="A0AA50DJS3"/>
<evidence type="ECO:0000256" key="2">
    <source>
        <dbReference type="ARBA" id="ARBA00007400"/>
    </source>
</evidence>
<dbReference type="Proteomes" id="UP001228139">
    <property type="component" value="Chromosome"/>
</dbReference>
<dbReference type="PANTHER" id="PTHR40074">
    <property type="entry name" value="O-ACETYLTRANSFERASE WECH"/>
    <property type="match status" value="1"/>
</dbReference>
<keyword evidence="10" id="KW-1185">Reference proteome</keyword>
<keyword evidence="9" id="KW-0012">Acyltransferase</keyword>